<dbReference type="Proteomes" id="UP000276260">
    <property type="component" value="Unassembled WGS sequence"/>
</dbReference>
<dbReference type="InterPro" id="IPR037523">
    <property type="entry name" value="VOC_core"/>
</dbReference>
<dbReference type="PANTHER" id="PTHR33993">
    <property type="entry name" value="GLYOXALASE-RELATED"/>
    <property type="match status" value="1"/>
</dbReference>
<feature type="domain" description="VOC" evidence="1">
    <location>
        <begin position="6"/>
        <end position="119"/>
    </location>
</feature>
<protein>
    <submittedName>
        <fullName evidence="2">VOC family protein</fullName>
    </submittedName>
</protein>
<dbReference type="RefSeq" id="WP_046518927.1">
    <property type="nucleotide sequence ID" value="NZ_LAVS01000006.1"/>
</dbReference>
<evidence type="ECO:0000313" key="2">
    <source>
        <dbReference type="EMBL" id="RRJ18743.1"/>
    </source>
</evidence>
<keyword evidence="3" id="KW-1185">Reference proteome</keyword>
<name>A0A3P3QEL7_9GAMM</name>
<sequence length="121" mass="13569">MEKVTGIGGVFIRAKDPQALALWYQQHLGIQLEPGTSYGGFIAKAGDETVWSAFAADTTYFGAKNQQSMLNYRVTDLDAMLKQLKAADVWVDEQIEDGDYGKFGWAMDPEGNRFELWQPKN</sequence>
<dbReference type="EMBL" id="RRCF01000006">
    <property type="protein sequence ID" value="RRJ18743.1"/>
    <property type="molecule type" value="Genomic_DNA"/>
</dbReference>
<dbReference type="PROSITE" id="PS51819">
    <property type="entry name" value="VOC"/>
    <property type="match status" value="1"/>
</dbReference>
<dbReference type="InterPro" id="IPR029068">
    <property type="entry name" value="Glyas_Bleomycin-R_OHBP_Dase"/>
</dbReference>
<dbReference type="Gene3D" id="3.10.180.10">
    <property type="entry name" value="2,3-Dihydroxybiphenyl 1,2-Dioxygenase, domain 1"/>
    <property type="match status" value="1"/>
</dbReference>
<accession>A0A3P3QEL7</accession>
<dbReference type="SUPFAM" id="SSF54593">
    <property type="entry name" value="Glyoxalase/Bleomycin resistance protein/Dihydroxybiphenyl dioxygenase"/>
    <property type="match status" value="1"/>
</dbReference>
<dbReference type="OrthoDB" id="9799428at2"/>
<gene>
    <name evidence="2" type="ORF">EIK76_16105</name>
</gene>
<dbReference type="InterPro" id="IPR052164">
    <property type="entry name" value="Anthracycline_SecMetBiosynth"/>
</dbReference>
<dbReference type="InterPro" id="IPR041581">
    <property type="entry name" value="Glyoxalase_6"/>
</dbReference>
<reference evidence="2 3" key="1">
    <citation type="submission" date="2018-11" db="EMBL/GenBank/DDBJ databases">
        <title>Draft genome analysis of Rheinheimera mesophila isolated from an industrial waste site.</title>
        <authorList>
            <person name="Yu Q."/>
            <person name="Qi Y."/>
            <person name="Zhang H."/>
            <person name="Lu Y."/>
            <person name="Pu J."/>
        </authorList>
    </citation>
    <scope>NUCLEOTIDE SEQUENCE [LARGE SCALE GENOMIC DNA]</scope>
    <source>
        <strain evidence="2 3">IITR13</strain>
    </source>
</reference>
<evidence type="ECO:0000313" key="3">
    <source>
        <dbReference type="Proteomes" id="UP000276260"/>
    </source>
</evidence>
<dbReference type="PANTHER" id="PTHR33993:SF5">
    <property type="entry name" value="GLYOXALASE"/>
    <property type="match status" value="1"/>
</dbReference>
<dbReference type="CDD" id="cd06587">
    <property type="entry name" value="VOC"/>
    <property type="match status" value="1"/>
</dbReference>
<proteinExistence type="predicted"/>
<dbReference type="Pfam" id="PF18029">
    <property type="entry name" value="Glyoxalase_6"/>
    <property type="match status" value="1"/>
</dbReference>
<evidence type="ECO:0000259" key="1">
    <source>
        <dbReference type="PROSITE" id="PS51819"/>
    </source>
</evidence>
<organism evidence="2 3">
    <name type="scientific">Rheinheimera mesophila</name>
    <dbReference type="NCBI Taxonomy" id="1547515"/>
    <lineage>
        <taxon>Bacteria</taxon>
        <taxon>Pseudomonadati</taxon>
        <taxon>Pseudomonadota</taxon>
        <taxon>Gammaproteobacteria</taxon>
        <taxon>Chromatiales</taxon>
        <taxon>Chromatiaceae</taxon>
        <taxon>Rheinheimera</taxon>
    </lineage>
</organism>
<comment type="caution">
    <text evidence="2">The sequence shown here is derived from an EMBL/GenBank/DDBJ whole genome shotgun (WGS) entry which is preliminary data.</text>
</comment>
<dbReference type="AlphaFoldDB" id="A0A3P3QEL7"/>